<name>A0AAU6PZM0_9DEIO</name>
<sequence>MNRSNQSSHAISLQCRLLLRLAVGTAVLALTPQAQAQPKPVPLPIPRPDPTGGTLAPWIKPPLPIPRPDPVVDQLRKNQLLQNKYDQIGVAVLGKIQRKEGDVWYGESGAVVLTASGRAAYTVRGAIYEKWQKLGGIKWGRPDNDETGTPDGVGRFNHFNGGTASIYWTPKTGAQAIWGDIRKKWESMGWERSYLGYPTTDETTTPDGVGRFNHFQGGSIYWTPQTNAHAIAGAIRDKWAALGWERSYLGYPTSDEEDFPEGGKASAFQNGGIYWWSDTGAIDLRGIVVEYTGLHCFKETKWDQGSNSDEPYAILSASSYQGTNTVRTKIYDDVDAKENRRDSIRLYQGTPYGLTLGGVLMEYDFGDPNKFRDEVDGAVKAATTAAIGGIGTLTTPAVAALISPVLVKLIPTFTGAINDLLDTGDDYLGEFKQVFTPRQLILAARAPLSTEFDGTPYTYMTPFLNRDGASYKLYFTIRPQ</sequence>
<dbReference type="RefSeq" id="WP_339094257.1">
    <property type="nucleotide sequence ID" value="NZ_CP149782.1"/>
</dbReference>
<feature type="signal peptide" evidence="1">
    <location>
        <begin position="1"/>
        <end position="36"/>
    </location>
</feature>
<evidence type="ECO:0008006" key="3">
    <source>
        <dbReference type="Google" id="ProtNLM"/>
    </source>
</evidence>
<dbReference type="InterPro" id="IPR013207">
    <property type="entry name" value="LGFP"/>
</dbReference>
<keyword evidence="1" id="KW-0732">Signal</keyword>
<accession>A0AAU6PZM0</accession>
<organism evidence="2">
    <name type="scientific">Deinococcus sp. VB142</name>
    <dbReference type="NCBI Taxonomy" id="3112952"/>
    <lineage>
        <taxon>Bacteria</taxon>
        <taxon>Thermotogati</taxon>
        <taxon>Deinococcota</taxon>
        <taxon>Deinococci</taxon>
        <taxon>Deinococcales</taxon>
        <taxon>Deinococcaceae</taxon>
        <taxon>Deinococcus</taxon>
    </lineage>
</organism>
<evidence type="ECO:0000313" key="2">
    <source>
        <dbReference type="EMBL" id="WYF43515.1"/>
    </source>
</evidence>
<gene>
    <name evidence="2" type="ORF">WDJ50_08750</name>
</gene>
<dbReference type="Pfam" id="PF08310">
    <property type="entry name" value="LGFP"/>
    <property type="match status" value="3"/>
</dbReference>
<dbReference type="AlphaFoldDB" id="A0AAU6PZM0"/>
<reference evidence="2" key="1">
    <citation type="submission" date="2024-03" db="EMBL/GenBank/DDBJ databases">
        <title>Deinococcus weizhi sp. nov., isolated from human skin.</title>
        <authorList>
            <person name="Wei Z."/>
            <person name="Tian F."/>
            <person name="Yang C."/>
            <person name="Xin L.T."/>
            <person name="Wen Z.J."/>
            <person name="Lan K.C."/>
            <person name="Yu L."/>
            <person name="Zhe W."/>
            <person name="Dan F.D."/>
            <person name="Jun W."/>
            <person name="Rui Z."/>
            <person name="Yong X.J."/>
            <person name="Ting Y."/>
            <person name="Wei X."/>
            <person name="Xu Z.G."/>
            <person name="Xin Z."/>
            <person name="Dong F.G."/>
            <person name="Ni X.M."/>
            <person name="Zheng M.G."/>
            <person name="Chun Y."/>
            <person name="Qian W.X."/>
        </authorList>
    </citation>
    <scope>NUCLEOTIDE SEQUENCE</scope>
    <source>
        <strain evidence="2">VB142</strain>
    </source>
</reference>
<proteinExistence type="predicted"/>
<evidence type="ECO:0000256" key="1">
    <source>
        <dbReference type="SAM" id="SignalP"/>
    </source>
</evidence>
<feature type="chain" id="PRO_5043660764" description="LGFP repeat-containing protein" evidence="1">
    <location>
        <begin position="37"/>
        <end position="480"/>
    </location>
</feature>
<dbReference type="EMBL" id="CP149782">
    <property type="protein sequence ID" value="WYF43515.1"/>
    <property type="molecule type" value="Genomic_DNA"/>
</dbReference>
<protein>
    <recommendedName>
        <fullName evidence="3">LGFP repeat-containing protein</fullName>
    </recommendedName>
</protein>